<organism evidence="2 3">
    <name type="scientific">Tribolium castaneum</name>
    <name type="common">Red flour beetle</name>
    <dbReference type="NCBI Taxonomy" id="7070"/>
    <lineage>
        <taxon>Eukaryota</taxon>
        <taxon>Metazoa</taxon>
        <taxon>Ecdysozoa</taxon>
        <taxon>Arthropoda</taxon>
        <taxon>Hexapoda</taxon>
        <taxon>Insecta</taxon>
        <taxon>Pterygota</taxon>
        <taxon>Neoptera</taxon>
        <taxon>Endopterygota</taxon>
        <taxon>Coleoptera</taxon>
        <taxon>Polyphaga</taxon>
        <taxon>Cucujiformia</taxon>
        <taxon>Tenebrionidae</taxon>
        <taxon>Tenebrionidae incertae sedis</taxon>
        <taxon>Tribolium</taxon>
    </lineage>
</organism>
<evidence type="ECO:0000313" key="2">
    <source>
        <dbReference type="EMBL" id="EFA09472.1"/>
    </source>
</evidence>
<evidence type="ECO:0000313" key="3">
    <source>
        <dbReference type="Proteomes" id="UP000007266"/>
    </source>
</evidence>
<evidence type="ECO:0000256" key="1">
    <source>
        <dbReference type="SAM" id="MobiDB-lite"/>
    </source>
</evidence>
<dbReference type="AlphaFoldDB" id="D6X1H5"/>
<dbReference type="EMBL" id="KQ971371">
    <property type="protein sequence ID" value="EFA09472.1"/>
    <property type="molecule type" value="Genomic_DNA"/>
</dbReference>
<dbReference type="PhylomeDB" id="D6X1H5"/>
<sequence>MVVMMQNAKTKEKSRLVLRDGSHRFGPSACAQPPSDGGPSLIPCRENQVCRGPNSATRSSKSAVTDRSKRAAKSNKSLKRDEFSTLFPGDFSGRLWTSWGWCAAKNKRNLVVDSLAALELSRCNSRELLSRYITVDETWIHNYTPETKEQSNRLRRKQIHRS</sequence>
<feature type="region of interest" description="Disordered" evidence="1">
    <location>
        <begin position="52"/>
        <end position="75"/>
    </location>
</feature>
<gene>
    <name evidence="2" type="primary">GLEAN_10966</name>
    <name evidence="2" type="ORF">TcasGA2_TC010966</name>
</gene>
<feature type="compositionally biased region" description="Polar residues" evidence="1">
    <location>
        <begin position="54"/>
        <end position="63"/>
    </location>
</feature>
<accession>D6X1H5</accession>
<proteinExistence type="predicted"/>
<reference evidence="2 3" key="2">
    <citation type="journal article" date="2010" name="Nucleic Acids Res.">
        <title>BeetleBase in 2010: revisions to provide comprehensive genomic information for Tribolium castaneum.</title>
        <authorList>
            <person name="Kim H.S."/>
            <person name="Murphy T."/>
            <person name="Xia J."/>
            <person name="Caragea D."/>
            <person name="Park Y."/>
            <person name="Beeman R.W."/>
            <person name="Lorenzen M.D."/>
            <person name="Butcher S."/>
            <person name="Manak J.R."/>
            <person name="Brown S.J."/>
        </authorList>
    </citation>
    <scope>GENOME REANNOTATION</scope>
    <source>
        <strain evidence="2 3">Georgia GA2</strain>
    </source>
</reference>
<dbReference type="InParanoid" id="D6X1H5"/>
<name>D6X1H5_TRICA</name>
<dbReference type="Proteomes" id="UP000007266">
    <property type="component" value="Linkage group 9"/>
</dbReference>
<dbReference type="HOGENOM" id="CLU_1637612_0_0_1"/>
<protein>
    <submittedName>
        <fullName evidence="2">Uncharacterized protein</fullName>
    </submittedName>
</protein>
<reference evidence="2 3" key="1">
    <citation type="journal article" date="2008" name="Nature">
        <title>The genome of the model beetle and pest Tribolium castaneum.</title>
        <authorList>
            <consortium name="Tribolium Genome Sequencing Consortium"/>
            <person name="Richards S."/>
            <person name="Gibbs R.A."/>
            <person name="Weinstock G.M."/>
            <person name="Brown S.J."/>
            <person name="Denell R."/>
            <person name="Beeman R.W."/>
            <person name="Gibbs R."/>
            <person name="Beeman R.W."/>
            <person name="Brown S.J."/>
            <person name="Bucher G."/>
            <person name="Friedrich M."/>
            <person name="Grimmelikhuijzen C.J."/>
            <person name="Klingler M."/>
            <person name="Lorenzen M."/>
            <person name="Richards S."/>
            <person name="Roth S."/>
            <person name="Schroder R."/>
            <person name="Tautz D."/>
            <person name="Zdobnov E.M."/>
            <person name="Muzny D."/>
            <person name="Gibbs R.A."/>
            <person name="Weinstock G.M."/>
            <person name="Attaway T."/>
            <person name="Bell S."/>
            <person name="Buhay C.J."/>
            <person name="Chandrabose M.N."/>
            <person name="Chavez D."/>
            <person name="Clerk-Blankenburg K.P."/>
            <person name="Cree A."/>
            <person name="Dao M."/>
            <person name="Davis C."/>
            <person name="Chacko J."/>
            <person name="Dinh H."/>
            <person name="Dugan-Rocha S."/>
            <person name="Fowler G."/>
            <person name="Garner T.T."/>
            <person name="Garnes J."/>
            <person name="Gnirke A."/>
            <person name="Hawes A."/>
            <person name="Hernandez J."/>
            <person name="Hines S."/>
            <person name="Holder M."/>
            <person name="Hume J."/>
            <person name="Jhangiani S.N."/>
            <person name="Joshi V."/>
            <person name="Khan Z.M."/>
            <person name="Jackson L."/>
            <person name="Kovar C."/>
            <person name="Kowis A."/>
            <person name="Lee S."/>
            <person name="Lewis L.R."/>
            <person name="Margolis J."/>
            <person name="Morgan M."/>
            <person name="Nazareth L.V."/>
            <person name="Nguyen N."/>
            <person name="Okwuonu G."/>
            <person name="Parker D."/>
            <person name="Richards S."/>
            <person name="Ruiz S.J."/>
            <person name="Santibanez J."/>
            <person name="Savard J."/>
            <person name="Scherer S.E."/>
            <person name="Schneider B."/>
            <person name="Sodergren E."/>
            <person name="Tautz D."/>
            <person name="Vattahil S."/>
            <person name="Villasana D."/>
            <person name="White C.S."/>
            <person name="Wright R."/>
            <person name="Park Y."/>
            <person name="Beeman R.W."/>
            <person name="Lord J."/>
            <person name="Oppert B."/>
            <person name="Lorenzen M."/>
            <person name="Brown S."/>
            <person name="Wang L."/>
            <person name="Savard J."/>
            <person name="Tautz D."/>
            <person name="Richards S."/>
            <person name="Weinstock G."/>
            <person name="Gibbs R.A."/>
            <person name="Liu Y."/>
            <person name="Worley K."/>
            <person name="Weinstock G."/>
            <person name="Elsik C.G."/>
            <person name="Reese J.T."/>
            <person name="Elhaik E."/>
            <person name="Landan G."/>
            <person name="Graur D."/>
            <person name="Arensburger P."/>
            <person name="Atkinson P."/>
            <person name="Beeman R.W."/>
            <person name="Beidler J."/>
            <person name="Brown S.J."/>
            <person name="Demuth J.P."/>
            <person name="Drury D.W."/>
            <person name="Du Y.Z."/>
            <person name="Fujiwara H."/>
            <person name="Lorenzen M."/>
            <person name="Maselli V."/>
            <person name="Osanai M."/>
            <person name="Park Y."/>
            <person name="Robertson H.M."/>
            <person name="Tu Z."/>
            <person name="Wang J.J."/>
            <person name="Wang S."/>
            <person name="Richards S."/>
            <person name="Song H."/>
            <person name="Zhang L."/>
            <person name="Sodergren E."/>
            <person name="Werner D."/>
            <person name="Stanke M."/>
            <person name="Morgenstern B."/>
            <person name="Solovyev V."/>
            <person name="Kosarev P."/>
            <person name="Brown G."/>
            <person name="Chen H.C."/>
            <person name="Ermolaeva O."/>
            <person name="Hlavina W."/>
            <person name="Kapustin Y."/>
            <person name="Kiryutin B."/>
            <person name="Kitts P."/>
            <person name="Maglott D."/>
            <person name="Pruitt K."/>
            <person name="Sapojnikov V."/>
            <person name="Souvorov A."/>
            <person name="Mackey A.J."/>
            <person name="Waterhouse R.M."/>
            <person name="Wyder S."/>
            <person name="Zdobnov E.M."/>
            <person name="Zdobnov E.M."/>
            <person name="Wyder S."/>
            <person name="Kriventseva E.V."/>
            <person name="Kadowaki T."/>
            <person name="Bork P."/>
            <person name="Aranda M."/>
            <person name="Bao R."/>
            <person name="Beermann A."/>
            <person name="Berns N."/>
            <person name="Bolognesi R."/>
            <person name="Bonneton F."/>
            <person name="Bopp D."/>
            <person name="Brown S.J."/>
            <person name="Bucher G."/>
            <person name="Butts T."/>
            <person name="Chaumot A."/>
            <person name="Denell R.E."/>
            <person name="Ferrier D.E."/>
            <person name="Friedrich M."/>
            <person name="Gordon C.M."/>
            <person name="Jindra M."/>
            <person name="Klingler M."/>
            <person name="Lan Q."/>
            <person name="Lattorff H.M."/>
            <person name="Laudet V."/>
            <person name="von Levetsow C."/>
            <person name="Liu Z."/>
            <person name="Lutz R."/>
            <person name="Lynch J.A."/>
            <person name="da Fonseca R.N."/>
            <person name="Posnien N."/>
            <person name="Reuter R."/>
            <person name="Roth S."/>
            <person name="Savard J."/>
            <person name="Schinko J.B."/>
            <person name="Schmitt C."/>
            <person name="Schoppmeier M."/>
            <person name="Schroder R."/>
            <person name="Shippy T.D."/>
            <person name="Simonnet F."/>
            <person name="Marques-Souza H."/>
            <person name="Tautz D."/>
            <person name="Tomoyasu Y."/>
            <person name="Trauner J."/>
            <person name="Van der Zee M."/>
            <person name="Vervoort M."/>
            <person name="Wittkopp N."/>
            <person name="Wimmer E.A."/>
            <person name="Yang X."/>
            <person name="Jones A.K."/>
            <person name="Sattelle D.B."/>
            <person name="Ebert P.R."/>
            <person name="Nelson D."/>
            <person name="Scott J.G."/>
            <person name="Beeman R.W."/>
            <person name="Muthukrishnan S."/>
            <person name="Kramer K.J."/>
            <person name="Arakane Y."/>
            <person name="Beeman R.W."/>
            <person name="Zhu Q."/>
            <person name="Hogenkamp D."/>
            <person name="Dixit R."/>
            <person name="Oppert B."/>
            <person name="Jiang H."/>
            <person name="Zou Z."/>
            <person name="Marshall J."/>
            <person name="Elpidina E."/>
            <person name="Vinokurov K."/>
            <person name="Oppert C."/>
            <person name="Zou Z."/>
            <person name="Evans J."/>
            <person name="Lu Z."/>
            <person name="Zhao P."/>
            <person name="Sumathipala N."/>
            <person name="Altincicek B."/>
            <person name="Vilcinskas A."/>
            <person name="Williams M."/>
            <person name="Hultmark D."/>
            <person name="Hetru C."/>
            <person name="Jiang H."/>
            <person name="Grimmelikhuijzen C.J."/>
            <person name="Hauser F."/>
            <person name="Cazzamali G."/>
            <person name="Williamson M."/>
            <person name="Park Y."/>
            <person name="Li B."/>
            <person name="Tanaka Y."/>
            <person name="Predel R."/>
            <person name="Neupert S."/>
            <person name="Schachtner J."/>
            <person name="Verleyen P."/>
            <person name="Raible F."/>
            <person name="Bork P."/>
            <person name="Friedrich M."/>
            <person name="Walden K.K."/>
            <person name="Robertson H.M."/>
            <person name="Angeli S."/>
            <person name="Foret S."/>
            <person name="Bucher G."/>
            <person name="Schuetz S."/>
            <person name="Maleszka R."/>
            <person name="Wimmer E.A."/>
            <person name="Beeman R.W."/>
            <person name="Lorenzen M."/>
            <person name="Tomoyasu Y."/>
            <person name="Miller S.C."/>
            <person name="Grossmann D."/>
            <person name="Bucher G."/>
        </authorList>
    </citation>
    <scope>NUCLEOTIDE SEQUENCE [LARGE SCALE GENOMIC DNA]</scope>
    <source>
        <strain evidence="2 3">Georgia GA2</strain>
    </source>
</reference>
<keyword evidence="3" id="KW-1185">Reference proteome</keyword>